<keyword evidence="3" id="KW-0813">Transport</keyword>
<dbReference type="EC" id="7.4.2.9" evidence="6"/>
<evidence type="ECO:0000259" key="8">
    <source>
        <dbReference type="Pfam" id="PF00005"/>
    </source>
</evidence>
<keyword evidence="5" id="KW-0472">Membrane</keyword>
<evidence type="ECO:0000256" key="2">
    <source>
        <dbReference type="ARBA" id="ARBA00005417"/>
    </source>
</evidence>
<dbReference type="Proteomes" id="UP000623974">
    <property type="component" value="Unassembled WGS sequence"/>
</dbReference>
<keyword evidence="4" id="KW-1003">Cell membrane</keyword>
<evidence type="ECO:0000313" key="10">
    <source>
        <dbReference type="EMBL" id="MBD3720515.1"/>
    </source>
</evidence>
<feature type="domain" description="ABC transporter" evidence="8">
    <location>
        <begin position="27"/>
        <end position="63"/>
    </location>
</feature>
<gene>
    <name evidence="12" type="ORF">IE980_29765</name>
    <name evidence="10" type="ORF">IE988_28740</name>
    <name evidence="11" type="ORF">IE992_29565</name>
    <name evidence="9" type="ORF">IE996_29175</name>
</gene>
<dbReference type="Proteomes" id="UP000609027">
    <property type="component" value="Unassembled WGS sequence"/>
</dbReference>
<comment type="caution">
    <text evidence="10">The sequence shown here is derived from an EMBL/GenBank/DDBJ whole genome shotgun (WGS) entry which is preliminary data.</text>
</comment>
<comment type="subcellular location">
    <subcellularLocation>
        <location evidence="1">Membrane</location>
    </subcellularLocation>
</comment>
<keyword evidence="10" id="KW-0067">ATP-binding</keyword>
<evidence type="ECO:0000313" key="13">
    <source>
        <dbReference type="Proteomes" id="UP000622731"/>
    </source>
</evidence>
<protein>
    <recommendedName>
        <fullName evidence="6">ABC-type dipeptide transporter</fullName>
        <ecNumber evidence="6">7.4.2.9</ecNumber>
    </recommendedName>
</protein>
<sequence>MSAVLFPAPLLSVERLSIQFGTQRVVDDVSFALWPGKTLCIAGESGSGKSLTSLAIMGLLPEEAQIPRRRDYF</sequence>
<comment type="similarity">
    <text evidence="2">Belongs to the ABC transporter superfamily.</text>
</comment>
<dbReference type="Pfam" id="PF00005">
    <property type="entry name" value="ABC_tran"/>
    <property type="match status" value="1"/>
</dbReference>
<dbReference type="Proteomes" id="UP000622731">
    <property type="component" value="Unassembled WGS sequence"/>
</dbReference>
<evidence type="ECO:0000256" key="7">
    <source>
        <dbReference type="ARBA" id="ARBA00047356"/>
    </source>
</evidence>
<dbReference type="InterPro" id="IPR050388">
    <property type="entry name" value="ABC_Ni/Peptide_Import"/>
</dbReference>
<evidence type="ECO:0000313" key="11">
    <source>
        <dbReference type="EMBL" id="MBD3721794.1"/>
    </source>
</evidence>
<evidence type="ECO:0000256" key="6">
    <source>
        <dbReference type="ARBA" id="ARBA00038852"/>
    </source>
</evidence>
<dbReference type="SUPFAM" id="SSF52540">
    <property type="entry name" value="P-loop containing nucleoside triphosphate hydrolases"/>
    <property type="match status" value="1"/>
</dbReference>
<dbReference type="EMBL" id="JACXTN010000003">
    <property type="protein sequence ID" value="MBD3709947.1"/>
    <property type="molecule type" value="Genomic_DNA"/>
</dbReference>
<dbReference type="EMBL" id="JACXTJ010000008">
    <property type="protein sequence ID" value="MBD3721794.1"/>
    <property type="molecule type" value="Genomic_DNA"/>
</dbReference>
<keyword evidence="10" id="KW-0547">Nucleotide-binding</keyword>
<dbReference type="GO" id="GO:0005524">
    <property type="term" value="F:ATP binding"/>
    <property type="evidence" value="ECO:0007669"/>
    <property type="project" value="UniProtKB-KW"/>
</dbReference>
<dbReference type="EMBL" id="JACXSX010000006">
    <property type="protein sequence ID" value="MBD3744476.1"/>
    <property type="molecule type" value="Genomic_DNA"/>
</dbReference>
<organism evidence="10 13">
    <name type="scientific">Klebsiella pneumoniae</name>
    <dbReference type="NCBI Taxonomy" id="573"/>
    <lineage>
        <taxon>Bacteria</taxon>
        <taxon>Pseudomonadati</taxon>
        <taxon>Pseudomonadota</taxon>
        <taxon>Gammaproteobacteria</taxon>
        <taxon>Enterobacterales</taxon>
        <taxon>Enterobacteriaceae</taxon>
        <taxon>Klebsiella/Raoultella group</taxon>
        <taxon>Klebsiella</taxon>
        <taxon>Klebsiella pneumoniae complex</taxon>
    </lineage>
</organism>
<proteinExistence type="inferred from homology"/>
<evidence type="ECO:0000313" key="12">
    <source>
        <dbReference type="EMBL" id="MBD3744476.1"/>
    </source>
</evidence>
<dbReference type="Proteomes" id="UP000616340">
    <property type="component" value="Unassembled WGS sequence"/>
</dbReference>
<dbReference type="AlphaFoldDB" id="A0A927DVW4"/>
<dbReference type="EMBL" id="JACXTF010000003">
    <property type="protein sequence ID" value="MBD3720515.1"/>
    <property type="molecule type" value="Genomic_DNA"/>
</dbReference>
<comment type="catalytic activity">
    <reaction evidence="7">
        <text>a dipeptide(out) + ATP + H2O = a dipeptide(in) + ADP + phosphate + H(+)</text>
        <dbReference type="Rhea" id="RHEA:23120"/>
        <dbReference type="ChEBI" id="CHEBI:15377"/>
        <dbReference type="ChEBI" id="CHEBI:15378"/>
        <dbReference type="ChEBI" id="CHEBI:30616"/>
        <dbReference type="ChEBI" id="CHEBI:43474"/>
        <dbReference type="ChEBI" id="CHEBI:90799"/>
        <dbReference type="ChEBI" id="CHEBI:456216"/>
        <dbReference type="EC" id="7.4.2.9"/>
    </reaction>
</comment>
<dbReference type="InterPro" id="IPR003439">
    <property type="entry name" value="ABC_transporter-like_ATP-bd"/>
</dbReference>
<dbReference type="InterPro" id="IPR027417">
    <property type="entry name" value="P-loop_NTPase"/>
</dbReference>
<name>A0A927DVW4_KLEPN</name>
<evidence type="ECO:0000256" key="5">
    <source>
        <dbReference type="ARBA" id="ARBA00023136"/>
    </source>
</evidence>
<dbReference type="GO" id="GO:0016020">
    <property type="term" value="C:membrane"/>
    <property type="evidence" value="ECO:0007669"/>
    <property type="project" value="UniProtKB-SubCell"/>
</dbReference>
<evidence type="ECO:0000256" key="1">
    <source>
        <dbReference type="ARBA" id="ARBA00004370"/>
    </source>
</evidence>
<accession>A0A927DVW4</accession>
<dbReference type="Gene3D" id="3.40.50.300">
    <property type="entry name" value="P-loop containing nucleotide triphosphate hydrolases"/>
    <property type="match status" value="1"/>
</dbReference>
<dbReference type="PANTHER" id="PTHR43297">
    <property type="entry name" value="OLIGOPEPTIDE TRANSPORT ATP-BINDING PROTEIN APPD"/>
    <property type="match status" value="1"/>
</dbReference>
<evidence type="ECO:0000313" key="9">
    <source>
        <dbReference type="EMBL" id="MBD3709947.1"/>
    </source>
</evidence>
<dbReference type="PANTHER" id="PTHR43297:SF2">
    <property type="entry name" value="DIPEPTIDE TRANSPORT ATP-BINDING PROTEIN DPPD"/>
    <property type="match status" value="1"/>
</dbReference>
<evidence type="ECO:0000256" key="4">
    <source>
        <dbReference type="ARBA" id="ARBA00022475"/>
    </source>
</evidence>
<reference evidence="10" key="1">
    <citation type="submission" date="2020-07" db="EMBL/GenBank/DDBJ databases">
        <title>Clinical and genomic characterization of carbapenemase-producing Enterobacterales causing secondary infections during the COVID-19 crisis at a New York City hospital.</title>
        <authorList>
            <person name="Gomez-Simmonds A."/>
            <person name="Annavajhala M.K."/>
            <person name="Uhlemann A.-C."/>
        </authorList>
    </citation>
    <scope>NUCLEOTIDE SEQUENCE</scope>
    <source>
        <strain evidence="12">KP1828</strain>
        <strain evidence="10">NK1594</strain>
        <strain evidence="11">NK1607</strain>
        <strain evidence="9">NK1677</strain>
    </source>
</reference>
<evidence type="ECO:0000256" key="3">
    <source>
        <dbReference type="ARBA" id="ARBA00022448"/>
    </source>
</evidence>
<dbReference type="GO" id="GO:0016887">
    <property type="term" value="F:ATP hydrolysis activity"/>
    <property type="evidence" value="ECO:0007669"/>
    <property type="project" value="InterPro"/>
</dbReference>